<feature type="domain" description="Aminotransferase class I/classII large" evidence="6">
    <location>
        <begin position="122"/>
        <end position="434"/>
    </location>
</feature>
<comment type="cofactor">
    <cofactor evidence="1">
        <name>pyridoxal 5'-phosphate</name>
        <dbReference type="ChEBI" id="CHEBI:597326"/>
    </cofactor>
</comment>
<sequence>MTIDPDQINKALPASKAELISVDEPQHSTELHAAAKKMDYSRFLSAEAVERYPSPLKILALKYLGLPGMINFGGGLPHPSTFPVNSLTLSFPYLQKNLIVPGYNPAQSSSSTPRPDEYAVDAIAKQDELHVDLTNALQYGQSCGSLQLIKFLKEHVQRESNIPYEDWDLIITTGNTDGMDNVLRNIANRGDNIIVEEFAYPGTVASMGPQGLNPVVIPLDDEGMIPSILDEVLSTWDESKRGRKPKVLTAVVTGQNPTGSTMGVKRRQDIYKLAQKHDLLILLDDPYRALQIHYPDIHGPTPPKRIPTFLSMDVDGRVIDLSSFSKIVAPGCRCGWLVGPAPLIQRLALRNEVTIQGVSGFSVAAITSFLAALGGQEGWETYLTSVAATYSRRANLMNSAFEKHLPKDFVHFTPPTGGMFFYIHINAEKHPRLAELGPEGVLEDVFQSCIKSRIVTAPSVLFKSDVAVPSRADNISLRCSFSFVNETEVGEGARRLAEGITNSFNASA</sequence>
<accession>A0A0F7SUL7</accession>
<dbReference type="GO" id="GO:0009074">
    <property type="term" value="P:aromatic amino acid family catabolic process"/>
    <property type="evidence" value="ECO:0007669"/>
    <property type="project" value="TreeGrafter"/>
</dbReference>
<dbReference type="EMBL" id="LN483332">
    <property type="protein sequence ID" value="CED85216.1"/>
    <property type="molecule type" value="Genomic_DNA"/>
</dbReference>
<evidence type="ECO:0000256" key="4">
    <source>
        <dbReference type="ARBA" id="ARBA00022679"/>
    </source>
</evidence>
<keyword evidence="3 7" id="KW-0032">Aminotransferase</keyword>
<dbReference type="GO" id="GO:0019878">
    <property type="term" value="P:lysine biosynthetic process via aminoadipic acid"/>
    <property type="evidence" value="ECO:0007669"/>
    <property type="project" value="TreeGrafter"/>
</dbReference>
<dbReference type="InterPro" id="IPR015421">
    <property type="entry name" value="PyrdxlP-dep_Trfase_major"/>
</dbReference>
<dbReference type="AlphaFoldDB" id="A0A0F7SUL7"/>
<evidence type="ECO:0000256" key="1">
    <source>
        <dbReference type="ARBA" id="ARBA00001933"/>
    </source>
</evidence>
<proteinExistence type="inferred from homology"/>
<protein>
    <submittedName>
        <fullName evidence="7">Aromatic amino acid aminotransferase and related proteins</fullName>
    </submittedName>
</protein>
<comment type="similarity">
    <text evidence="2">Belongs to the class-I pyridoxal-phosphate-dependent aminotransferase family.</text>
</comment>
<dbReference type="GO" id="GO:0047536">
    <property type="term" value="F:2-aminoadipate transaminase activity"/>
    <property type="evidence" value="ECO:0007669"/>
    <property type="project" value="TreeGrafter"/>
</dbReference>
<keyword evidence="5" id="KW-0663">Pyridoxal phosphate</keyword>
<dbReference type="GO" id="GO:0030170">
    <property type="term" value="F:pyridoxal phosphate binding"/>
    <property type="evidence" value="ECO:0007669"/>
    <property type="project" value="InterPro"/>
</dbReference>
<dbReference type="GO" id="GO:0008793">
    <property type="term" value="F:aromatic-amino-acid transaminase activity"/>
    <property type="evidence" value="ECO:0007669"/>
    <property type="project" value="TreeGrafter"/>
</dbReference>
<dbReference type="Pfam" id="PF00155">
    <property type="entry name" value="Aminotran_1_2"/>
    <property type="match status" value="1"/>
</dbReference>
<dbReference type="InterPro" id="IPR015424">
    <property type="entry name" value="PyrdxlP-dep_Trfase"/>
</dbReference>
<dbReference type="CDD" id="cd00609">
    <property type="entry name" value="AAT_like"/>
    <property type="match status" value="1"/>
</dbReference>
<evidence type="ECO:0000313" key="7">
    <source>
        <dbReference type="EMBL" id="CED85216.1"/>
    </source>
</evidence>
<name>A0A0F7SUL7_PHARH</name>
<evidence type="ECO:0000256" key="2">
    <source>
        <dbReference type="ARBA" id="ARBA00007441"/>
    </source>
</evidence>
<dbReference type="InterPro" id="IPR004839">
    <property type="entry name" value="Aminotransferase_I/II_large"/>
</dbReference>
<dbReference type="InterPro" id="IPR050859">
    <property type="entry name" value="Class-I_PLP-dep_aminotransf"/>
</dbReference>
<organism evidence="7">
    <name type="scientific">Phaffia rhodozyma</name>
    <name type="common">Yeast</name>
    <name type="synonym">Xanthophyllomyces dendrorhous</name>
    <dbReference type="NCBI Taxonomy" id="264483"/>
    <lineage>
        <taxon>Eukaryota</taxon>
        <taxon>Fungi</taxon>
        <taxon>Dikarya</taxon>
        <taxon>Basidiomycota</taxon>
        <taxon>Agaricomycotina</taxon>
        <taxon>Tremellomycetes</taxon>
        <taxon>Cystofilobasidiales</taxon>
        <taxon>Mrakiaceae</taxon>
        <taxon>Phaffia</taxon>
    </lineage>
</organism>
<dbReference type="PANTHER" id="PTHR42790">
    <property type="entry name" value="AMINOTRANSFERASE"/>
    <property type="match status" value="1"/>
</dbReference>
<dbReference type="Gene3D" id="3.40.640.10">
    <property type="entry name" value="Type I PLP-dependent aspartate aminotransferase-like (Major domain)"/>
    <property type="match status" value="1"/>
</dbReference>
<keyword evidence="4 7" id="KW-0808">Transferase</keyword>
<dbReference type="SUPFAM" id="SSF53383">
    <property type="entry name" value="PLP-dependent transferases"/>
    <property type="match status" value="1"/>
</dbReference>
<dbReference type="GO" id="GO:0006571">
    <property type="term" value="P:tyrosine biosynthetic process"/>
    <property type="evidence" value="ECO:0007669"/>
    <property type="project" value="TreeGrafter"/>
</dbReference>
<evidence type="ECO:0000256" key="5">
    <source>
        <dbReference type="ARBA" id="ARBA00022898"/>
    </source>
</evidence>
<reference evidence="7" key="1">
    <citation type="submission" date="2014-08" db="EMBL/GenBank/DDBJ databases">
        <authorList>
            <person name="Sharma Rahul"/>
            <person name="Thines Marco"/>
        </authorList>
    </citation>
    <scope>NUCLEOTIDE SEQUENCE</scope>
</reference>
<evidence type="ECO:0000256" key="3">
    <source>
        <dbReference type="ARBA" id="ARBA00022576"/>
    </source>
</evidence>
<evidence type="ECO:0000259" key="6">
    <source>
        <dbReference type="Pfam" id="PF00155"/>
    </source>
</evidence>
<dbReference type="PANTHER" id="PTHR42790:SF21">
    <property type="entry name" value="AROMATIC_AMINOADIPATE AMINOTRANSFERASE 1"/>
    <property type="match status" value="1"/>
</dbReference>